<organism evidence="1 2">
    <name type="scientific">Roseospira goensis</name>
    <dbReference type="NCBI Taxonomy" id="391922"/>
    <lineage>
        <taxon>Bacteria</taxon>
        <taxon>Pseudomonadati</taxon>
        <taxon>Pseudomonadota</taxon>
        <taxon>Alphaproteobacteria</taxon>
        <taxon>Rhodospirillales</taxon>
        <taxon>Rhodospirillaceae</taxon>
        <taxon>Roseospira</taxon>
    </lineage>
</organism>
<accession>A0A7W6WLX3</accession>
<dbReference type="AlphaFoldDB" id="A0A7W6WLX3"/>
<dbReference type="Proteomes" id="UP000555728">
    <property type="component" value="Unassembled WGS sequence"/>
</dbReference>
<evidence type="ECO:0000313" key="2">
    <source>
        <dbReference type="Proteomes" id="UP000555728"/>
    </source>
</evidence>
<name>A0A7W6WLX3_9PROT</name>
<comment type="caution">
    <text evidence="1">The sequence shown here is derived from an EMBL/GenBank/DDBJ whole genome shotgun (WGS) entry which is preliminary data.</text>
</comment>
<evidence type="ECO:0008006" key="3">
    <source>
        <dbReference type="Google" id="ProtNLM"/>
    </source>
</evidence>
<dbReference type="EMBL" id="JACIGI010000022">
    <property type="protein sequence ID" value="MBB4286877.1"/>
    <property type="molecule type" value="Genomic_DNA"/>
</dbReference>
<dbReference type="Pfam" id="PF07087">
    <property type="entry name" value="DUF1353"/>
    <property type="match status" value="1"/>
</dbReference>
<dbReference type="RefSeq" id="WP_184436089.1">
    <property type="nucleotide sequence ID" value="NZ_JACIGI010000022.1"/>
</dbReference>
<gene>
    <name evidence="1" type="ORF">GGD88_002618</name>
</gene>
<evidence type="ECO:0000313" key="1">
    <source>
        <dbReference type="EMBL" id="MBB4286877.1"/>
    </source>
</evidence>
<keyword evidence="2" id="KW-1185">Reference proteome</keyword>
<protein>
    <recommendedName>
        <fullName evidence="3">DUF393 domain-containing protein</fullName>
    </recommendedName>
</protein>
<proteinExistence type="predicted"/>
<dbReference type="InterPro" id="IPR010767">
    <property type="entry name" value="Phage_CGC-2007_Cje0229"/>
</dbReference>
<reference evidence="1 2" key="1">
    <citation type="submission" date="2020-08" db="EMBL/GenBank/DDBJ databases">
        <title>Genome sequencing of Purple Non-Sulfur Bacteria from various extreme environments.</title>
        <authorList>
            <person name="Mayer M."/>
        </authorList>
    </citation>
    <scope>NUCLEOTIDE SEQUENCE [LARGE SCALE GENOMIC DNA]</scope>
    <source>
        <strain evidence="1 2">JA135</strain>
    </source>
</reference>
<sequence length="51" mass="5788">GAPVARAQADAIFRDLLRAAGVTWLRRTLMYAAVRAGGWTYWRRRGPTPWT</sequence>
<feature type="non-terminal residue" evidence="1">
    <location>
        <position position="1"/>
    </location>
</feature>